<organism evidence="2 3">
    <name type="scientific">Portunus trituberculatus</name>
    <name type="common">Swimming crab</name>
    <name type="synonym">Neptunus trituberculatus</name>
    <dbReference type="NCBI Taxonomy" id="210409"/>
    <lineage>
        <taxon>Eukaryota</taxon>
        <taxon>Metazoa</taxon>
        <taxon>Ecdysozoa</taxon>
        <taxon>Arthropoda</taxon>
        <taxon>Crustacea</taxon>
        <taxon>Multicrustacea</taxon>
        <taxon>Malacostraca</taxon>
        <taxon>Eumalacostraca</taxon>
        <taxon>Eucarida</taxon>
        <taxon>Decapoda</taxon>
        <taxon>Pleocyemata</taxon>
        <taxon>Brachyura</taxon>
        <taxon>Eubrachyura</taxon>
        <taxon>Portunoidea</taxon>
        <taxon>Portunidae</taxon>
        <taxon>Portuninae</taxon>
        <taxon>Portunus</taxon>
    </lineage>
</organism>
<evidence type="ECO:0000256" key="1">
    <source>
        <dbReference type="SAM" id="MobiDB-lite"/>
    </source>
</evidence>
<evidence type="ECO:0000313" key="3">
    <source>
        <dbReference type="Proteomes" id="UP000324222"/>
    </source>
</evidence>
<protein>
    <submittedName>
        <fullName evidence="2">Uncharacterized protein</fullName>
    </submittedName>
</protein>
<reference evidence="2 3" key="1">
    <citation type="submission" date="2019-05" db="EMBL/GenBank/DDBJ databases">
        <title>Another draft genome of Portunus trituberculatus and its Hox gene families provides insights of decapod evolution.</title>
        <authorList>
            <person name="Jeong J.-H."/>
            <person name="Song I."/>
            <person name="Kim S."/>
            <person name="Choi T."/>
            <person name="Kim D."/>
            <person name="Ryu S."/>
            <person name="Kim W."/>
        </authorList>
    </citation>
    <scope>NUCLEOTIDE SEQUENCE [LARGE SCALE GENOMIC DNA]</scope>
    <source>
        <tissue evidence="2">Muscle</tissue>
    </source>
</reference>
<gene>
    <name evidence="2" type="ORF">E2C01_020731</name>
</gene>
<comment type="caution">
    <text evidence="2">The sequence shown here is derived from an EMBL/GenBank/DDBJ whole genome shotgun (WGS) entry which is preliminary data.</text>
</comment>
<dbReference type="AlphaFoldDB" id="A0A5B7E1D2"/>
<accession>A0A5B7E1D2</accession>
<proteinExistence type="predicted"/>
<name>A0A5B7E1D2_PORTR</name>
<dbReference type="Proteomes" id="UP000324222">
    <property type="component" value="Unassembled WGS sequence"/>
</dbReference>
<evidence type="ECO:0000313" key="2">
    <source>
        <dbReference type="EMBL" id="MPC27558.1"/>
    </source>
</evidence>
<sequence length="202" mass="22225">MEFILQNTTHAPLSQHLPLTDSGRGLNPPPQHTSTLRQYSTPLHASLRPPFRLPPASLLLGWASFITRAGKVLTVHTYNCPNPIITNFVLAPFLSTKQTGSLLSAFPRALGHHLCYLGPTPGSFAYLLARSLPSLTTRSHLELHLQPPPVFWSVFRSSLTSFINNGAKKSVIARIKISPRSAVVDREGSCTLPDMDSNHEFL</sequence>
<dbReference type="EMBL" id="VSRR010001767">
    <property type="protein sequence ID" value="MPC27558.1"/>
    <property type="molecule type" value="Genomic_DNA"/>
</dbReference>
<feature type="region of interest" description="Disordered" evidence="1">
    <location>
        <begin position="14"/>
        <end position="36"/>
    </location>
</feature>
<keyword evidence="3" id="KW-1185">Reference proteome</keyword>